<feature type="non-terminal residue" evidence="2">
    <location>
        <position position="53"/>
    </location>
</feature>
<dbReference type="EMBL" id="JAEAOA010002037">
    <property type="protein sequence ID" value="KAK3597374.1"/>
    <property type="molecule type" value="Genomic_DNA"/>
</dbReference>
<feature type="region of interest" description="Disordered" evidence="1">
    <location>
        <begin position="32"/>
        <end position="53"/>
    </location>
</feature>
<evidence type="ECO:0000313" key="2">
    <source>
        <dbReference type="EMBL" id="KAK3597374.1"/>
    </source>
</evidence>
<evidence type="ECO:0000256" key="1">
    <source>
        <dbReference type="SAM" id="MobiDB-lite"/>
    </source>
</evidence>
<dbReference type="Proteomes" id="UP001195483">
    <property type="component" value="Unassembled WGS sequence"/>
</dbReference>
<dbReference type="AlphaFoldDB" id="A0AAE0W176"/>
<sequence length="53" mass="6120">KAKIIETYIKSRSKDSNRIRLGFEKPSTWKSSESNEELTKLPSHINERGMLGK</sequence>
<gene>
    <name evidence="2" type="ORF">CHS0354_034617</name>
</gene>
<organism evidence="2 3">
    <name type="scientific">Potamilus streckersoni</name>
    <dbReference type="NCBI Taxonomy" id="2493646"/>
    <lineage>
        <taxon>Eukaryota</taxon>
        <taxon>Metazoa</taxon>
        <taxon>Spiralia</taxon>
        <taxon>Lophotrochozoa</taxon>
        <taxon>Mollusca</taxon>
        <taxon>Bivalvia</taxon>
        <taxon>Autobranchia</taxon>
        <taxon>Heteroconchia</taxon>
        <taxon>Palaeoheterodonta</taxon>
        <taxon>Unionida</taxon>
        <taxon>Unionoidea</taxon>
        <taxon>Unionidae</taxon>
        <taxon>Ambleminae</taxon>
        <taxon>Lampsilini</taxon>
        <taxon>Potamilus</taxon>
    </lineage>
</organism>
<proteinExistence type="predicted"/>
<evidence type="ECO:0000313" key="3">
    <source>
        <dbReference type="Proteomes" id="UP001195483"/>
    </source>
</evidence>
<reference evidence="2" key="1">
    <citation type="journal article" date="2021" name="Genome Biol. Evol.">
        <title>A High-Quality Reference Genome for a Parasitic Bivalve with Doubly Uniparental Inheritance (Bivalvia: Unionida).</title>
        <authorList>
            <person name="Smith C.H."/>
        </authorList>
    </citation>
    <scope>NUCLEOTIDE SEQUENCE</scope>
    <source>
        <strain evidence="2">CHS0354</strain>
    </source>
</reference>
<feature type="non-terminal residue" evidence="2">
    <location>
        <position position="1"/>
    </location>
</feature>
<accession>A0AAE0W176</accession>
<reference evidence="2" key="3">
    <citation type="submission" date="2023-05" db="EMBL/GenBank/DDBJ databases">
        <authorList>
            <person name="Smith C.H."/>
        </authorList>
    </citation>
    <scope>NUCLEOTIDE SEQUENCE</scope>
    <source>
        <strain evidence="2">CHS0354</strain>
        <tissue evidence="2">Mantle</tissue>
    </source>
</reference>
<name>A0AAE0W176_9BIVA</name>
<keyword evidence="3" id="KW-1185">Reference proteome</keyword>
<comment type="caution">
    <text evidence="2">The sequence shown here is derived from an EMBL/GenBank/DDBJ whole genome shotgun (WGS) entry which is preliminary data.</text>
</comment>
<reference evidence="2" key="2">
    <citation type="journal article" date="2021" name="Genome Biol. Evol.">
        <title>Developing a high-quality reference genome for a parasitic bivalve with doubly uniparental inheritance (Bivalvia: Unionida).</title>
        <authorList>
            <person name="Smith C.H."/>
        </authorList>
    </citation>
    <scope>NUCLEOTIDE SEQUENCE</scope>
    <source>
        <strain evidence="2">CHS0354</strain>
        <tissue evidence="2">Mantle</tissue>
    </source>
</reference>
<protein>
    <submittedName>
        <fullName evidence="2">Uncharacterized protein</fullName>
    </submittedName>
</protein>